<proteinExistence type="predicted"/>
<keyword evidence="3" id="KW-1185">Reference proteome</keyword>
<sequence>MRRRPGTCEYHAHDSSDSDEPHESYQPCAADEPYDLNDSHDPNQSFDPNDSLDPNDSHDPNQSYHPNQSYDPDESCEPNESHQSGGSGHCTVTKSSFHPKLRPAGELQQAQFSRPPNRRAAVLDAELAVHGALVGLHGVERDI</sequence>
<dbReference type="Proteomes" id="UP000465812">
    <property type="component" value="Chromosome"/>
</dbReference>
<dbReference type="RefSeq" id="WP_158086044.1">
    <property type="nucleotide sequence ID" value="NZ_AP022590.1"/>
</dbReference>
<evidence type="ECO:0000313" key="3">
    <source>
        <dbReference type="Proteomes" id="UP000465812"/>
    </source>
</evidence>
<evidence type="ECO:0000313" key="2">
    <source>
        <dbReference type="EMBL" id="BBY41530.1"/>
    </source>
</evidence>
<feature type="region of interest" description="Disordered" evidence="1">
    <location>
        <begin position="1"/>
        <end position="117"/>
    </location>
</feature>
<feature type="compositionally biased region" description="Polar residues" evidence="1">
    <location>
        <begin position="42"/>
        <end position="70"/>
    </location>
</feature>
<reference evidence="2 3" key="1">
    <citation type="journal article" date="2019" name="Emerg. Microbes Infect.">
        <title>Comprehensive subspecies identification of 175 nontuberculous mycobacteria species based on 7547 genomic profiles.</title>
        <authorList>
            <person name="Matsumoto Y."/>
            <person name="Kinjo T."/>
            <person name="Motooka D."/>
            <person name="Nabeya D."/>
            <person name="Jung N."/>
            <person name="Uechi K."/>
            <person name="Horii T."/>
            <person name="Iida T."/>
            <person name="Fujita J."/>
            <person name="Nakamura S."/>
        </authorList>
    </citation>
    <scope>NUCLEOTIDE SEQUENCE [LARGE SCALE GENOMIC DNA]</scope>
    <source>
        <strain evidence="2 3">JCM 18113</strain>
    </source>
</reference>
<protein>
    <submittedName>
        <fullName evidence="2">Uncharacterized protein</fullName>
    </submittedName>
</protein>
<organism evidence="2 3">
    <name type="scientific">Mycobacterium mantenii</name>
    <dbReference type="NCBI Taxonomy" id="560555"/>
    <lineage>
        <taxon>Bacteria</taxon>
        <taxon>Bacillati</taxon>
        <taxon>Actinomycetota</taxon>
        <taxon>Actinomycetes</taxon>
        <taxon>Mycobacteriales</taxon>
        <taxon>Mycobacteriaceae</taxon>
        <taxon>Mycobacterium</taxon>
        <taxon>Mycobacterium avium complex (MAC)</taxon>
    </lineage>
</organism>
<evidence type="ECO:0000256" key="1">
    <source>
        <dbReference type="SAM" id="MobiDB-lite"/>
    </source>
</evidence>
<name>A0ABN6AJE7_MYCNT</name>
<feature type="compositionally biased region" description="Basic and acidic residues" evidence="1">
    <location>
        <begin position="10"/>
        <end position="23"/>
    </location>
</feature>
<gene>
    <name evidence="2" type="ORF">MMAN_56640</name>
</gene>
<dbReference type="EMBL" id="AP022590">
    <property type="protein sequence ID" value="BBY41530.1"/>
    <property type="molecule type" value="Genomic_DNA"/>
</dbReference>
<accession>A0ABN6AJE7</accession>